<gene>
    <name evidence="2" type="ORF">MIND_01324200</name>
</gene>
<dbReference type="AlphaFoldDB" id="A0A8H6S3V8"/>
<dbReference type="OrthoDB" id="565731at2759"/>
<comment type="caution">
    <text evidence="2">The sequence shown here is derived from an EMBL/GenBank/DDBJ whole genome shotgun (WGS) entry which is preliminary data.</text>
</comment>
<dbReference type="RefSeq" id="XP_037214190.1">
    <property type="nucleotide sequence ID" value="XM_037369692.1"/>
</dbReference>
<feature type="compositionally biased region" description="Basic and acidic residues" evidence="1">
    <location>
        <begin position="80"/>
        <end position="93"/>
    </location>
</feature>
<evidence type="ECO:0000313" key="2">
    <source>
        <dbReference type="EMBL" id="KAF7290830.1"/>
    </source>
</evidence>
<evidence type="ECO:0000256" key="1">
    <source>
        <dbReference type="SAM" id="MobiDB-lite"/>
    </source>
</evidence>
<keyword evidence="3" id="KW-1185">Reference proteome</keyword>
<accession>A0A8H6S3V8</accession>
<organism evidence="2 3">
    <name type="scientific">Mycena indigotica</name>
    <dbReference type="NCBI Taxonomy" id="2126181"/>
    <lineage>
        <taxon>Eukaryota</taxon>
        <taxon>Fungi</taxon>
        <taxon>Dikarya</taxon>
        <taxon>Basidiomycota</taxon>
        <taxon>Agaricomycotina</taxon>
        <taxon>Agaricomycetes</taxon>
        <taxon>Agaricomycetidae</taxon>
        <taxon>Agaricales</taxon>
        <taxon>Marasmiineae</taxon>
        <taxon>Mycenaceae</taxon>
        <taxon>Mycena</taxon>
    </lineage>
</organism>
<dbReference type="EMBL" id="JACAZF010000014">
    <property type="protein sequence ID" value="KAF7290830.1"/>
    <property type="molecule type" value="Genomic_DNA"/>
</dbReference>
<evidence type="ECO:0000313" key="3">
    <source>
        <dbReference type="Proteomes" id="UP000636479"/>
    </source>
</evidence>
<proteinExistence type="predicted"/>
<name>A0A8H6S3V8_9AGAR</name>
<dbReference type="GeneID" id="59352208"/>
<reference evidence="2" key="1">
    <citation type="submission" date="2020-05" db="EMBL/GenBank/DDBJ databases">
        <title>Mycena genomes resolve the evolution of fungal bioluminescence.</title>
        <authorList>
            <person name="Tsai I.J."/>
        </authorList>
    </citation>
    <scope>NUCLEOTIDE SEQUENCE</scope>
    <source>
        <strain evidence="2">171206Taipei</strain>
    </source>
</reference>
<protein>
    <submittedName>
        <fullName evidence="2">Uncharacterized protein</fullName>
    </submittedName>
</protein>
<sequence length="343" mass="38001">MALHLAARVSFRTLSRSASFALPARGLHTTPVVLKKKAARATIEEDIDLFDEPVEDLFSSGPEKKASTSATTSTAVPSTQERKGRRLDPNERQKRFTQLVQFTEPRVGRNPTKTSPLLRRTVFPQLIHLAMTAEDMKTISNLMISWKEGNLGTQGKARFDANGRPKGVRPFDEPTSELFTRRCSEFGIPEHALTVFGDSPTYALPLTLSAGRRLLRSLIAGERPFVEVVTAAALYEVHGLPSVQEDFASCALLLGACVKHLGSNPLDKKAKALFAQLVPALEKGLADAEPIPASRDVWEKSLREWLKASMKDINASLQTQGKPRDWLELWMSRSRFFPTPVNV</sequence>
<dbReference type="Proteomes" id="UP000636479">
    <property type="component" value="Unassembled WGS sequence"/>
</dbReference>
<feature type="region of interest" description="Disordered" evidence="1">
    <location>
        <begin position="58"/>
        <end position="93"/>
    </location>
</feature>